<feature type="compositionally biased region" description="Low complexity" evidence="1">
    <location>
        <begin position="156"/>
        <end position="167"/>
    </location>
</feature>
<accession>A0A1Y2IPU7</accession>
<feature type="compositionally biased region" description="Low complexity" evidence="1">
    <location>
        <begin position="98"/>
        <end position="114"/>
    </location>
</feature>
<protein>
    <submittedName>
        <fullName evidence="3">Uncharacterized protein</fullName>
    </submittedName>
</protein>
<gene>
    <name evidence="3" type="ORF">PYCCODRAFT_1468257</name>
</gene>
<name>A0A1Y2IPU7_TRAC3</name>
<evidence type="ECO:0000256" key="1">
    <source>
        <dbReference type="SAM" id="MobiDB-lite"/>
    </source>
</evidence>
<dbReference type="OrthoDB" id="2755154at2759"/>
<evidence type="ECO:0000313" key="4">
    <source>
        <dbReference type="Proteomes" id="UP000193067"/>
    </source>
</evidence>
<reference evidence="3 4" key="1">
    <citation type="journal article" date="2015" name="Biotechnol. Biofuels">
        <title>Enhanced degradation of softwood versus hardwood by the white-rot fungus Pycnoporus coccineus.</title>
        <authorList>
            <person name="Couturier M."/>
            <person name="Navarro D."/>
            <person name="Chevret D."/>
            <person name="Henrissat B."/>
            <person name="Piumi F."/>
            <person name="Ruiz-Duenas F.J."/>
            <person name="Martinez A.T."/>
            <person name="Grigoriev I.V."/>
            <person name="Riley R."/>
            <person name="Lipzen A."/>
            <person name="Berrin J.G."/>
            <person name="Master E.R."/>
            <person name="Rosso M.N."/>
        </authorList>
    </citation>
    <scope>NUCLEOTIDE SEQUENCE [LARGE SCALE GENOMIC DNA]</scope>
    <source>
        <strain evidence="3 4">BRFM310</strain>
    </source>
</reference>
<dbReference type="AlphaFoldDB" id="A0A1Y2IPU7"/>
<feature type="chain" id="PRO_5012688893" evidence="2">
    <location>
        <begin position="25"/>
        <end position="346"/>
    </location>
</feature>
<feature type="signal peptide" evidence="2">
    <location>
        <begin position="1"/>
        <end position="24"/>
    </location>
</feature>
<keyword evidence="2" id="KW-0732">Signal</keyword>
<dbReference type="EMBL" id="KZ084108">
    <property type="protein sequence ID" value="OSD01992.1"/>
    <property type="molecule type" value="Genomic_DNA"/>
</dbReference>
<feature type="region of interest" description="Disordered" evidence="1">
    <location>
        <begin position="60"/>
        <end position="114"/>
    </location>
</feature>
<dbReference type="Proteomes" id="UP000193067">
    <property type="component" value="Unassembled WGS sequence"/>
</dbReference>
<organism evidence="3 4">
    <name type="scientific">Trametes coccinea (strain BRFM310)</name>
    <name type="common">Pycnoporus coccineus</name>
    <dbReference type="NCBI Taxonomy" id="1353009"/>
    <lineage>
        <taxon>Eukaryota</taxon>
        <taxon>Fungi</taxon>
        <taxon>Dikarya</taxon>
        <taxon>Basidiomycota</taxon>
        <taxon>Agaricomycotina</taxon>
        <taxon>Agaricomycetes</taxon>
        <taxon>Polyporales</taxon>
        <taxon>Polyporaceae</taxon>
        <taxon>Trametes</taxon>
    </lineage>
</organism>
<keyword evidence="4" id="KW-1185">Reference proteome</keyword>
<feature type="region of interest" description="Disordered" evidence="1">
    <location>
        <begin position="126"/>
        <end position="173"/>
    </location>
</feature>
<proteinExistence type="predicted"/>
<sequence length="346" mass="38254">MSLGALSPPLNLASLLFIQSATVAVVNNTATHIDIKVPSPPWRVRTAPTITRQFKHRNFKRKKAPLTHQVNADSVSDDESDNEIASPASRAATPIRDGSALPPSGSGSSTSQGLVSEGEKYIDLNAQSASSSRKGKARQTLRAYPSITSNVSDDAPVPSSSRSGSVSALRTRHGSIAPPTNEIAIWTRFGIQNEQPTFIRQHHNSSTKDKDCITWYWECFSRAPLAEPPDIGEHTELTIGDLLCNHVMGVDVPQTWICTAIEDGHPTWKTIGEGDARKDGRRLHITPKMKRPSWVTSEWCLKQMLSQQRKVYALVEWVEWWCMYSFVVLNVCDIISIVPNLHLEAP</sequence>
<evidence type="ECO:0000256" key="2">
    <source>
        <dbReference type="SAM" id="SignalP"/>
    </source>
</evidence>
<evidence type="ECO:0000313" key="3">
    <source>
        <dbReference type="EMBL" id="OSD01992.1"/>
    </source>
</evidence>